<dbReference type="PANTHER" id="PTHR12110">
    <property type="entry name" value="HYDROXYPYRUVATE ISOMERASE"/>
    <property type="match status" value="1"/>
</dbReference>
<dbReference type="InterPro" id="IPR036237">
    <property type="entry name" value="Xyl_isomerase-like_sf"/>
</dbReference>
<reference evidence="4" key="2">
    <citation type="submission" date="2021-04" db="EMBL/GenBank/DDBJ databases">
        <authorList>
            <person name="Gilroy R."/>
        </authorList>
    </citation>
    <scope>NUCLEOTIDE SEQUENCE</scope>
    <source>
        <strain evidence="4">ChiHejej3B27-3195</strain>
    </source>
</reference>
<dbReference type="Pfam" id="PF01261">
    <property type="entry name" value="AP_endonuc_2"/>
    <property type="match status" value="1"/>
</dbReference>
<dbReference type="Proteomes" id="UP000824151">
    <property type="component" value="Unassembled WGS sequence"/>
</dbReference>
<evidence type="ECO:0000256" key="2">
    <source>
        <dbReference type="SAM" id="MobiDB-lite"/>
    </source>
</evidence>
<sequence length="311" mass="33785">MPEPALPEPALPEPTPRKPTPRKPTPSQQTVREREPSASRRVGISTISFRHRSLEEVLTIISRLGAVEAELGAIPAVVSHVPVPFTGSPEDYAEALETRGLRAGAVNSDVGDLNDPELSQEELSKVAAPLADLAAATGGALIVPCGRSSWEPFVDEESDLATIAANLRVLAELCAQRGVRLLVEVLHHLRYVHSVERAQLLLERVGPEVFGLLFDVSHIVASQDDPVRWLARCADRVERVHLRDAVPGNLNLGIGRGQADFPTVISTLEEHGFSGTYILELETHDVAEADREDDAARSRRDVISMLESARA</sequence>
<keyword evidence="1" id="KW-0119">Carbohydrate metabolism</keyword>
<accession>A0A9D1UR18</accession>
<evidence type="ECO:0000313" key="4">
    <source>
        <dbReference type="EMBL" id="HIW98527.1"/>
    </source>
</evidence>
<dbReference type="EMBL" id="DXGD01000006">
    <property type="protein sequence ID" value="HIW98527.1"/>
    <property type="molecule type" value="Genomic_DNA"/>
</dbReference>
<protein>
    <submittedName>
        <fullName evidence="4">Sugar phosphate isomerase/epimerase</fullName>
    </submittedName>
</protein>
<dbReference type="SUPFAM" id="SSF51658">
    <property type="entry name" value="Xylose isomerase-like"/>
    <property type="match status" value="1"/>
</dbReference>
<evidence type="ECO:0000259" key="3">
    <source>
        <dbReference type="Pfam" id="PF01261"/>
    </source>
</evidence>
<feature type="compositionally biased region" description="Pro residues" evidence="2">
    <location>
        <begin position="1"/>
        <end position="24"/>
    </location>
</feature>
<name>A0A9D1UR18_9MICC</name>
<evidence type="ECO:0000256" key="1">
    <source>
        <dbReference type="ARBA" id="ARBA00023277"/>
    </source>
</evidence>
<comment type="caution">
    <text evidence="4">The sequence shown here is derived from an EMBL/GenBank/DDBJ whole genome shotgun (WGS) entry which is preliminary data.</text>
</comment>
<keyword evidence="4" id="KW-0413">Isomerase</keyword>
<evidence type="ECO:0000313" key="5">
    <source>
        <dbReference type="Proteomes" id="UP000824151"/>
    </source>
</evidence>
<dbReference type="InterPro" id="IPR050312">
    <property type="entry name" value="IolE/XylAMocC-like"/>
</dbReference>
<feature type="domain" description="Xylose isomerase-like TIM barrel" evidence="3">
    <location>
        <begin position="83"/>
        <end position="298"/>
    </location>
</feature>
<dbReference type="GO" id="GO:0016853">
    <property type="term" value="F:isomerase activity"/>
    <property type="evidence" value="ECO:0007669"/>
    <property type="project" value="UniProtKB-KW"/>
</dbReference>
<dbReference type="InterPro" id="IPR013022">
    <property type="entry name" value="Xyl_isomerase-like_TIM-brl"/>
</dbReference>
<gene>
    <name evidence="4" type="ORF">H9871_00120</name>
</gene>
<dbReference type="AlphaFoldDB" id="A0A9D1UR18"/>
<feature type="region of interest" description="Disordered" evidence="2">
    <location>
        <begin position="1"/>
        <end position="42"/>
    </location>
</feature>
<proteinExistence type="predicted"/>
<dbReference type="Gene3D" id="3.20.20.150">
    <property type="entry name" value="Divalent-metal-dependent TIM barrel enzymes"/>
    <property type="match status" value="1"/>
</dbReference>
<reference evidence="4" key="1">
    <citation type="journal article" date="2021" name="PeerJ">
        <title>Extensive microbial diversity within the chicken gut microbiome revealed by metagenomics and culture.</title>
        <authorList>
            <person name="Gilroy R."/>
            <person name="Ravi A."/>
            <person name="Getino M."/>
            <person name="Pursley I."/>
            <person name="Horton D.L."/>
            <person name="Alikhan N.F."/>
            <person name="Baker D."/>
            <person name="Gharbi K."/>
            <person name="Hall N."/>
            <person name="Watson M."/>
            <person name="Adriaenssens E.M."/>
            <person name="Foster-Nyarko E."/>
            <person name="Jarju S."/>
            <person name="Secka A."/>
            <person name="Antonio M."/>
            <person name="Oren A."/>
            <person name="Chaudhuri R.R."/>
            <person name="La Ragione R."/>
            <person name="Hildebrand F."/>
            <person name="Pallen M.J."/>
        </authorList>
    </citation>
    <scope>NUCLEOTIDE SEQUENCE</scope>
    <source>
        <strain evidence="4">ChiHejej3B27-3195</strain>
    </source>
</reference>
<organism evidence="4 5">
    <name type="scientific">Candidatus Nesterenkonia stercoripullorum</name>
    <dbReference type="NCBI Taxonomy" id="2838701"/>
    <lineage>
        <taxon>Bacteria</taxon>
        <taxon>Bacillati</taxon>
        <taxon>Actinomycetota</taxon>
        <taxon>Actinomycetes</taxon>
        <taxon>Micrococcales</taxon>
        <taxon>Micrococcaceae</taxon>
        <taxon>Nesterenkonia</taxon>
    </lineage>
</organism>